<keyword evidence="1" id="KW-0472">Membrane</keyword>
<dbReference type="PANTHER" id="PTHR36851">
    <property type="entry name" value="UNNAMED PRODUCT"/>
    <property type="match status" value="1"/>
</dbReference>
<evidence type="ECO:0000313" key="4">
    <source>
        <dbReference type="EMBL" id="KAF9894775.1"/>
    </source>
</evidence>
<accession>A0AAD4GZH9</accession>
<keyword evidence="5" id="KW-1185">Reference proteome</keyword>
<evidence type="ECO:0000313" key="5">
    <source>
        <dbReference type="Proteomes" id="UP001194746"/>
    </source>
</evidence>
<reference evidence="4" key="1">
    <citation type="journal article" date="2019" name="Beilstein J. Org. Chem.">
        <title>Nanangenines: drimane sesquiterpenoids as the dominant metabolite cohort of a novel Australian fungus, Aspergillus nanangensis.</title>
        <authorList>
            <person name="Lacey H.J."/>
            <person name="Gilchrist C.L.M."/>
            <person name="Crombie A."/>
            <person name="Kalaitzis J.A."/>
            <person name="Vuong D."/>
            <person name="Rutledge P.J."/>
            <person name="Turner P."/>
            <person name="Pitt J.I."/>
            <person name="Lacey E."/>
            <person name="Chooi Y.H."/>
            <person name="Piggott A.M."/>
        </authorList>
    </citation>
    <scope>NUCLEOTIDE SEQUENCE</scope>
    <source>
        <strain evidence="4">MST-FP2251</strain>
    </source>
</reference>
<sequence>MSLQWLTRCVPILSSACLMICVCSAGKQQPQQLAQTVVILYCIFLHLAILCGSIRSVWAMSYIRRQTLAVPHRRTDRNSHPEVVHAIIVPSYREDFDTLWTSLAVLPSHPRARAQYAIYLAMEMKERGCREKAQRLIEIFAPKFREIHSAFHPADLPGEMAGKSSNVAFAARHILKAYQYACQDEIRNTIVTVMDADIHIWQDYFSEIRRLHHLHRSSTSNRTFYSCPTVFDRNSRETPVLVGLADLSWANGSISTMYPGGSIPTVIAVYSLPLTLVTRVSGWDTGATAIGEDIHMLLKCYLQTEGEMVYRTVYAPSSQCNVSSDSHRWWRLSVCRARYQQALRHQWGALDVGFVIRHFARSLVLRRNWRLVQWRSLVLCHWIYVAHVMVDHVFVVQGFSIWCRFFASGAVSPALASTFWLMDRLLLASFVLSVVSTLLWRPWYRLCLEVRRGDMRRAGISNVGFAALSKWTKDRILIILCKPVSAVLYTLIPHFQAVVSHLWTERLDYRVSKKPSHKQGGGELNFLLLLNLSWKKCDYHYQMRALTR</sequence>
<dbReference type="PANTHER" id="PTHR36851:SF1">
    <property type="entry name" value="GLYCO_TRANS_2-LIKE DOMAIN-CONTAINING PROTEIN"/>
    <property type="match status" value="1"/>
</dbReference>
<dbReference type="EMBL" id="VCAU01000002">
    <property type="protein sequence ID" value="KAF9894775.1"/>
    <property type="molecule type" value="Genomic_DNA"/>
</dbReference>
<feature type="chain" id="PRO_5042270597" description="Glycosyltransferase 2-like domain-containing protein" evidence="2">
    <location>
        <begin position="26"/>
        <end position="548"/>
    </location>
</feature>
<keyword evidence="2" id="KW-0732">Signal</keyword>
<dbReference type="InterPro" id="IPR029044">
    <property type="entry name" value="Nucleotide-diphossugar_trans"/>
</dbReference>
<name>A0AAD4GZH9_ASPNN</name>
<evidence type="ECO:0000259" key="3">
    <source>
        <dbReference type="Pfam" id="PF13632"/>
    </source>
</evidence>
<evidence type="ECO:0000256" key="1">
    <source>
        <dbReference type="SAM" id="Phobius"/>
    </source>
</evidence>
<dbReference type="InterPro" id="IPR001173">
    <property type="entry name" value="Glyco_trans_2-like"/>
</dbReference>
<keyword evidence="1" id="KW-1133">Transmembrane helix</keyword>
<keyword evidence="1" id="KW-0812">Transmembrane</keyword>
<reference evidence="4" key="2">
    <citation type="submission" date="2020-02" db="EMBL/GenBank/DDBJ databases">
        <authorList>
            <person name="Gilchrist C.L.M."/>
            <person name="Chooi Y.-H."/>
        </authorList>
    </citation>
    <scope>NUCLEOTIDE SEQUENCE</scope>
    <source>
        <strain evidence="4">MST-FP2251</strain>
    </source>
</reference>
<evidence type="ECO:0000256" key="2">
    <source>
        <dbReference type="SAM" id="SignalP"/>
    </source>
</evidence>
<feature type="transmembrane region" description="Helical" evidence="1">
    <location>
        <begin position="35"/>
        <end position="58"/>
    </location>
</feature>
<proteinExistence type="predicted"/>
<dbReference type="Proteomes" id="UP001194746">
    <property type="component" value="Unassembled WGS sequence"/>
</dbReference>
<comment type="caution">
    <text evidence="4">The sequence shown here is derived from an EMBL/GenBank/DDBJ whole genome shotgun (WGS) entry which is preliminary data.</text>
</comment>
<gene>
    <name evidence="4" type="ORF">FE257_004396</name>
</gene>
<organism evidence="4 5">
    <name type="scientific">Aspergillus nanangensis</name>
    <dbReference type="NCBI Taxonomy" id="2582783"/>
    <lineage>
        <taxon>Eukaryota</taxon>
        <taxon>Fungi</taxon>
        <taxon>Dikarya</taxon>
        <taxon>Ascomycota</taxon>
        <taxon>Pezizomycotina</taxon>
        <taxon>Eurotiomycetes</taxon>
        <taxon>Eurotiomycetidae</taxon>
        <taxon>Eurotiales</taxon>
        <taxon>Aspergillaceae</taxon>
        <taxon>Aspergillus</taxon>
        <taxon>Aspergillus subgen. Circumdati</taxon>
    </lineage>
</organism>
<feature type="signal peptide" evidence="2">
    <location>
        <begin position="1"/>
        <end position="25"/>
    </location>
</feature>
<dbReference type="Pfam" id="PF13632">
    <property type="entry name" value="Glyco_trans_2_3"/>
    <property type="match status" value="1"/>
</dbReference>
<protein>
    <recommendedName>
        <fullName evidence="3">Glycosyltransferase 2-like domain-containing protein</fullName>
    </recommendedName>
</protein>
<feature type="domain" description="Glycosyltransferase 2-like" evidence="3">
    <location>
        <begin position="190"/>
        <end position="388"/>
    </location>
</feature>
<dbReference type="AlphaFoldDB" id="A0AAD4GZH9"/>
<dbReference type="SUPFAM" id="SSF53448">
    <property type="entry name" value="Nucleotide-diphospho-sugar transferases"/>
    <property type="match status" value="1"/>
</dbReference>